<evidence type="ECO:0000256" key="2">
    <source>
        <dbReference type="SAM" id="Phobius"/>
    </source>
</evidence>
<evidence type="ECO:0000313" key="4">
    <source>
        <dbReference type="EMBL" id="MFC3996066.1"/>
    </source>
</evidence>
<accession>A0ABV8FIV7</accession>
<keyword evidence="2" id="KW-0472">Membrane</keyword>
<gene>
    <name evidence="4" type="ORF">ACFOVU_09090</name>
</gene>
<protein>
    <submittedName>
        <fullName evidence="4">PH domain-containing protein</fullName>
    </submittedName>
</protein>
<feature type="region of interest" description="Disordered" evidence="1">
    <location>
        <begin position="1"/>
        <end position="175"/>
    </location>
</feature>
<sequence length="340" mass="34195">MEFAASDPTAPGTASGDDSGTAPENAEGTVTAPAGEHPPAGDSGEPDPRGGFAPAEFVPAEQAGTAEPTGPADAAESAGHGPPAAGPASTDSAEADDGTGSRPAAGPEIVGPEAAADGNGHEPAVGPASISPAEDVDGSEHRPAAGLESIGSVGESDGPPSGTSGTDPADGAEQATSPVDAAFAAPVGTEWNRVSPMLAWYRRLILLGVLVPVAALGAGALWMWSWVLAVAWVVLAVGVGAAGWPAASTVWRSWGYAEGRTDFYLTYGVVIRQLVVIPYGRMQVVDVTSNLLEQALGMATVRVRTAATTADTRIPGLRLDDAVVLRDRLATRSETFSTGL</sequence>
<keyword evidence="2" id="KW-0812">Transmembrane</keyword>
<feature type="transmembrane region" description="Helical" evidence="2">
    <location>
        <begin position="204"/>
        <end position="224"/>
    </location>
</feature>
<feature type="transmembrane region" description="Helical" evidence="2">
    <location>
        <begin position="230"/>
        <end position="251"/>
    </location>
</feature>
<dbReference type="EMBL" id="JBHSBH010000006">
    <property type="protein sequence ID" value="MFC3996066.1"/>
    <property type="molecule type" value="Genomic_DNA"/>
</dbReference>
<dbReference type="Pfam" id="PF03703">
    <property type="entry name" value="bPH_2"/>
    <property type="match status" value="1"/>
</dbReference>
<evidence type="ECO:0000256" key="1">
    <source>
        <dbReference type="SAM" id="MobiDB-lite"/>
    </source>
</evidence>
<proteinExistence type="predicted"/>
<reference evidence="5" key="1">
    <citation type="journal article" date="2019" name="Int. J. Syst. Evol. Microbiol.">
        <title>The Global Catalogue of Microorganisms (GCM) 10K type strain sequencing project: providing services to taxonomists for standard genome sequencing and annotation.</title>
        <authorList>
            <consortium name="The Broad Institute Genomics Platform"/>
            <consortium name="The Broad Institute Genome Sequencing Center for Infectious Disease"/>
            <person name="Wu L."/>
            <person name="Ma J."/>
        </authorList>
    </citation>
    <scope>NUCLEOTIDE SEQUENCE [LARGE SCALE GENOMIC DNA]</scope>
    <source>
        <strain evidence="5">TBRC 1826</strain>
    </source>
</reference>
<dbReference type="InterPro" id="IPR005182">
    <property type="entry name" value="YdbS-like_PH"/>
</dbReference>
<dbReference type="PANTHER" id="PTHR34473">
    <property type="entry name" value="UPF0699 TRANSMEMBRANE PROTEIN YDBS"/>
    <property type="match status" value="1"/>
</dbReference>
<feature type="domain" description="YdbS-like PH" evidence="3">
    <location>
        <begin position="251"/>
        <end position="328"/>
    </location>
</feature>
<feature type="compositionally biased region" description="Low complexity" evidence="1">
    <location>
        <begin position="74"/>
        <end position="88"/>
    </location>
</feature>
<comment type="caution">
    <text evidence="4">The sequence shown here is derived from an EMBL/GenBank/DDBJ whole genome shotgun (WGS) entry which is preliminary data.</text>
</comment>
<keyword evidence="2" id="KW-1133">Transmembrane helix</keyword>
<evidence type="ECO:0000259" key="3">
    <source>
        <dbReference type="Pfam" id="PF03703"/>
    </source>
</evidence>
<dbReference type="PANTHER" id="PTHR34473:SF3">
    <property type="entry name" value="TRANSMEMBRANE PROTEIN-RELATED"/>
    <property type="match status" value="1"/>
</dbReference>
<name>A0ABV8FIV7_9ACTN</name>
<keyword evidence="5" id="KW-1185">Reference proteome</keyword>
<dbReference type="Proteomes" id="UP001595847">
    <property type="component" value="Unassembled WGS sequence"/>
</dbReference>
<organism evidence="4 5">
    <name type="scientific">Nocardiopsis sediminis</name>
    <dbReference type="NCBI Taxonomy" id="1778267"/>
    <lineage>
        <taxon>Bacteria</taxon>
        <taxon>Bacillati</taxon>
        <taxon>Actinomycetota</taxon>
        <taxon>Actinomycetes</taxon>
        <taxon>Streptosporangiales</taxon>
        <taxon>Nocardiopsidaceae</taxon>
        <taxon>Nocardiopsis</taxon>
    </lineage>
</organism>
<evidence type="ECO:0000313" key="5">
    <source>
        <dbReference type="Proteomes" id="UP001595847"/>
    </source>
</evidence>